<comment type="caution">
    <text evidence="1">Lacks conserved residue(s) required for the propagation of feature annotation.</text>
</comment>
<protein>
    <recommendedName>
        <fullName evidence="1">LPS-assembly protein LptD</fullName>
    </recommendedName>
</protein>
<dbReference type="EMBL" id="JBFRYC010000008">
    <property type="protein sequence ID" value="MEX1662684.1"/>
    <property type="molecule type" value="Genomic_DNA"/>
</dbReference>
<comment type="similarity">
    <text evidence="1">Belongs to the LptD family.</text>
</comment>
<feature type="signal peptide" evidence="1">
    <location>
        <begin position="1"/>
        <end position="26"/>
    </location>
</feature>
<keyword evidence="4" id="KW-1185">Reference proteome</keyword>
<keyword evidence="1" id="KW-0732">Signal</keyword>
<dbReference type="InterPro" id="IPR007543">
    <property type="entry name" value="LptD_C"/>
</dbReference>
<comment type="caution">
    <text evidence="3">The sequence shown here is derived from an EMBL/GenBank/DDBJ whole genome shotgun (WGS) entry which is preliminary data.</text>
</comment>
<accession>A0ABV3TNL9</accession>
<dbReference type="PANTHER" id="PTHR30189:SF1">
    <property type="entry name" value="LPS-ASSEMBLY PROTEIN LPTD"/>
    <property type="match status" value="1"/>
</dbReference>
<evidence type="ECO:0000313" key="4">
    <source>
        <dbReference type="Proteomes" id="UP001557465"/>
    </source>
</evidence>
<dbReference type="PANTHER" id="PTHR30189">
    <property type="entry name" value="LPS-ASSEMBLY PROTEIN"/>
    <property type="match status" value="1"/>
</dbReference>
<dbReference type="InterPro" id="IPR050218">
    <property type="entry name" value="LptD"/>
</dbReference>
<comment type="subunit">
    <text evidence="1">Component of the lipopolysaccharide transport and assembly complex.</text>
</comment>
<evidence type="ECO:0000259" key="2">
    <source>
        <dbReference type="Pfam" id="PF04453"/>
    </source>
</evidence>
<name>A0ABV3TNL9_9RHOB</name>
<feature type="chain" id="PRO_5044942486" description="LPS-assembly protein LptD" evidence="1">
    <location>
        <begin position="27"/>
        <end position="739"/>
    </location>
</feature>
<dbReference type="HAMAP" id="MF_01411">
    <property type="entry name" value="LPS_assembly_LptD"/>
    <property type="match status" value="1"/>
</dbReference>
<evidence type="ECO:0000256" key="1">
    <source>
        <dbReference type="HAMAP-Rule" id="MF_01411"/>
    </source>
</evidence>
<keyword evidence="1" id="KW-0998">Cell outer membrane</keyword>
<dbReference type="Pfam" id="PF04453">
    <property type="entry name" value="LptD"/>
    <property type="match status" value="1"/>
</dbReference>
<comment type="subcellular location">
    <subcellularLocation>
        <location evidence="1">Cell outer membrane</location>
    </subcellularLocation>
</comment>
<reference evidence="3 4" key="1">
    <citation type="journal article" date="2011" name="Int. J. Syst. Evol. Microbiol.">
        <title>Zhongshania antarctica gen. nov., sp. nov. and Zhongshania guokunii sp. nov., gammaproteobacteria respectively isolated from coastal attached (fast) ice and surface seawater of the Antarctic.</title>
        <authorList>
            <person name="Li H.J."/>
            <person name="Zhang X.Y."/>
            <person name="Chen C.X."/>
            <person name="Zhang Y.J."/>
            <person name="Gao Z.M."/>
            <person name="Yu Y."/>
            <person name="Chen X.L."/>
            <person name="Chen B."/>
            <person name="Zhang Y.Z."/>
        </authorList>
    </citation>
    <scope>NUCLEOTIDE SEQUENCE [LARGE SCALE GENOMIC DNA]</scope>
    <source>
        <strain evidence="3 4">15-R06ZXC-3</strain>
    </source>
</reference>
<dbReference type="Proteomes" id="UP001557465">
    <property type="component" value="Unassembled WGS sequence"/>
</dbReference>
<gene>
    <name evidence="1" type="primary">lptD</name>
    <name evidence="3" type="ORF">AB4874_13645</name>
</gene>
<proteinExistence type="inferred from homology"/>
<dbReference type="RefSeq" id="WP_368392389.1">
    <property type="nucleotide sequence ID" value="NZ_JBFRYC010000008.1"/>
</dbReference>
<dbReference type="InterPro" id="IPR020889">
    <property type="entry name" value="LipoPS_assembly_LptD"/>
</dbReference>
<comment type="function">
    <text evidence="1">Involved in the assembly of lipopolysaccharide (LPS) at the surface of the outer membrane.</text>
</comment>
<keyword evidence="1" id="KW-0472">Membrane</keyword>
<organism evidence="3 4">
    <name type="scientific">Thioclava arctica</name>
    <dbReference type="NCBI Taxonomy" id="3238301"/>
    <lineage>
        <taxon>Bacteria</taxon>
        <taxon>Pseudomonadati</taxon>
        <taxon>Pseudomonadota</taxon>
        <taxon>Alphaproteobacteria</taxon>
        <taxon>Rhodobacterales</taxon>
        <taxon>Paracoccaceae</taxon>
        <taxon>Thioclava</taxon>
    </lineage>
</organism>
<evidence type="ECO:0000313" key="3">
    <source>
        <dbReference type="EMBL" id="MEX1662684.1"/>
    </source>
</evidence>
<sequence precursor="true">MGSRDLKAALGAVVLGALTLASPVAAQTASPEAALSPADATAIPASDELATLLADRVQIEGKNRLIAQGHVEMYYRSNRLTASSVIYDQAQDKLVIEGPIRLEQPGQTGSVILASQAELSPDLRNGILLSARMVMARELQLAAASIERKNGRYTVLNRVVASSCRVCVADPTPIWEIRARKVVHDSQTRQIVFYDAQFRAGGVPIAYLPRLPMPAPGVKRMSGFLRPSFRTTSGLGAGIKVPYFFALGPSRDLTVTPYVSAARTETLGLRYREAYNWGTLELNGAVSKDDIIPGATRGYLFGDLSARLPGDFKLGAQLRLVSDDSYLLNYGVTSDDRLWSGVTLERVRAGEMITARFGNTRSIRDGESNSTEPMLSGTAQWVRSFSPQALGGLATVRFSTLAARRASTSSIDGTDADLVPDGRDMLRGSVSANWQRNWLLGGGLLGKIEAQYSGDLIETQSDPAYPKMILRGQPTLATELRWPWVKSSTRAAYVIEPIAQIAWAPNTLKASPNEDSLLPEFDEGNLFSLTRYPGEDARETGLRANLGVSWTRYDASGWSLGVTAGRIFRQQDLGAFAGISSLAGIRSDWLVSTQLSTANGLIFSNRMLFNDNFSVSRDELHVAWSRERYHVTAGYLWLDANSDTTLTTDLSELTLDTGYDWGNGWSGTFATRYDLTAKQAARANLGLQYVNECVLVDLSLSRRFTSSTSVTPETDFGLSVQLVGFGSTQGSAVRRMCAR</sequence>
<feature type="domain" description="LptD C-terminal" evidence="2">
    <location>
        <begin position="296"/>
        <end position="665"/>
    </location>
</feature>